<organism evidence="1 2">
    <name type="scientific">Pseudomonas plecoglossicida</name>
    <dbReference type="NCBI Taxonomy" id="70775"/>
    <lineage>
        <taxon>Bacteria</taxon>
        <taxon>Pseudomonadati</taxon>
        <taxon>Pseudomonadota</taxon>
        <taxon>Gammaproteobacteria</taxon>
        <taxon>Pseudomonadales</taxon>
        <taxon>Pseudomonadaceae</taxon>
        <taxon>Pseudomonas</taxon>
    </lineage>
</organism>
<evidence type="ECO:0000313" key="1">
    <source>
        <dbReference type="EMBL" id="PBJ92533.1"/>
    </source>
</evidence>
<evidence type="ECO:0000313" key="2">
    <source>
        <dbReference type="Proteomes" id="UP000218102"/>
    </source>
</evidence>
<comment type="caution">
    <text evidence="1">The sequence shown here is derived from an EMBL/GenBank/DDBJ whole genome shotgun (WGS) entry which is preliminary data.</text>
</comment>
<dbReference type="Proteomes" id="UP000218102">
    <property type="component" value="Unassembled WGS sequence"/>
</dbReference>
<protein>
    <submittedName>
        <fullName evidence="1">Uncharacterized protein</fullName>
    </submittedName>
</protein>
<proteinExistence type="predicted"/>
<dbReference type="RefSeq" id="WP_023383736.1">
    <property type="nucleotide sequence ID" value="NZ_NTME01000047.1"/>
</dbReference>
<name>A0A2A3LXJ2_PSEDL</name>
<gene>
    <name evidence="1" type="ORF">CMV24_26795</name>
</gene>
<dbReference type="AlphaFoldDB" id="A0A2A3LXJ2"/>
<reference evidence="1 2" key="1">
    <citation type="submission" date="2017-09" db="EMBL/GenBank/DDBJ databases">
        <authorList>
            <person name="Ehlers B."/>
            <person name="Leendertz F.H."/>
        </authorList>
    </citation>
    <scope>NUCLEOTIDE SEQUENCE [LARGE SCALE GENOMIC DNA]</scope>
    <source>
        <strain evidence="1 2">DJ-1</strain>
    </source>
</reference>
<sequence>MSSVLKEFPEAFATRINKILEMPDPVPGNRENGWFAGYGCRWCKFSKAWFTVLPFEMQPVAETVASMFKNAGLQDVTITLEAGVTQAEGGKGYQVSARI</sequence>
<dbReference type="EMBL" id="NTME01000047">
    <property type="protein sequence ID" value="PBJ92533.1"/>
    <property type="molecule type" value="Genomic_DNA"/>
</dbReference>
<accession>A0A2A3LXJ2</accession>